<dbReference type="EMBL" id="CP071090">
    <property type="protein sequence ID" value="QSQ26647.1"/>
    <property type="molecule type" value="Genomic_DNA"/>
</dbReference>
<evidence type="ECO:0000313" key="1">
    <source>
        <dbReference type="EMBL" id="QSQ26647.1"/>
    </source>
</evidence>
<evidence type="ECO:0000313" key="2">
    <source>
        <dbReference type="Proteomes" id="UP000662747"/>
    </source>
</evidence>
<gene>
    <name evidence="1" type="ORF">JY651_17685</name>
</gene>
<organism evidence="1 2">
    <name type="scientific">Pyxidicoccus parkwayensis</name>
    <dbReference type="NCBI Taxonomy" id="2813578"/>
    <lineage>
        <taxon>Bacteria</taxon>
        <taxon>Pseudomonadati</taxon>
        <taxon>Myxococcota</taxon>
        <taxon>Myxococcia</taxon>
        <taxon>Myxococcales</taxon>
        <taxon>Cystobacterineae</taxon>
        <taxon>Myxococcaceae</taxon>
        <taxon>Pyxidicoccus</taxon>
    </lineage>
</organism>
<dbReference type="Pfam" id="PF15575">
    <property type="entry name" value="Imm49"/>
    <property type="match status" value="1"/>
</dbReference>
<reference evidence="1 2" key="1">
    <citation type="submission" date="2021-02" db="EMBL/GenBank/DDBJ databases">
        <title>De Novo genome assembly of isolated myxobacteria.</title>
        <authorList>
            <person name="Stevens D.C."/>
        </authorList>
    </citation>
    <scope>NUCLEOTIDE SEQUENCE [LARGE SCALE GENOMIC DNA]</scope>
    <source>
        <strain evidence="2">SCPEA02</strain>
    </source>
</reference>
<dbReference type="RefSeq" id="WP_206728192.1">
    <property type="nucleotide sequence ID" value="NZ_CP071090.1"/>
</dbReference>
<accession>A0ABX7P861</accession>
<dbReference type="Proteomes" id="UP000662747">
    <property type="component" value="Chromosome"/>
</dbReference>
<keyword evidence="2" id="KW-1185">Reference proteome</keyword>
<dbReference type="InterPro" id="IPR029074">
    <property type="entry name" value="Imm49"/>
</dbReference>
<proteinExistence type="predicted"/>
<protein>
    <submittedName>
        <fullName evidence="1">Immunity 49 family protein</fullName>
    </submittedName>
</protein>
<sequence length="260" mass="29052">MRHDPLELAEENFTYQLQRALARVARGEGTGDTLASIAMAYRVLAICALLRNADSERFARLLCKSGQVRLHLLERVPLGLKVPAPVLAVSNDVGFCAALAGGDLVTATKIAAHSPRARFEGWEDEEDFLFFHFLQQLLRAPSEADPLLRLLDRWNQVVDGDVTPFFSVCQALLGSDAYRFSTALGEMVEARKDNLRKYRKQLDFDPELHATEGKVYLNGLALIRLAESRGIPACERYELLPRPALMARCPTLSEDAWRSP</sequence>
<name>A0ABX7P861_9BACT</name>